<dbReference type="STRING" id="1238182.C882_1009"/>
<dbReference type="GO" id="GO:0016020">
    <property type="term" value="C:membrane"/>
    <property type="evidence" value="ECO:0007669"/>
    <property type="project" value="InterPro"/>
</dbReference>
<evidence type="ECO:0000313" key="8">
    <source>
        <dbReference type="EMBL" id="EKV28435.1"/>
    </source>
</evidence>
<keyword evidence="5" id="KW-0732">Signal</keyword>
<comment type="similarity">
    <text evidence="2">Belongs to the methyl-accepting chemotaxis (MCP) protein family.</text>
</comment>
<accession>K9GR22</accession>
<dbReference type="EMBL" id="ANHY01000016">
    <property type="protein sequence ID" value="EKV28435.1"/>
    <property type="molecule type" value="Genomic_DNA"/>
</dbReference>
<gene>
    <name evidence="8" type="ORF">C882_1009</name>
</gene>
<dbReference type="CDD" id="cd06225">
    <property type="entry name" value="HAMP"/>
    <property type="match status" value="1"/>
</dbReference>
<keyword evidence="4" id="KW-1133">Transmembrane helix</keyword>
<dbReference type="PATRIC" id="fig|1238182.3.peg.3223"/>
<dbReference type="InterPro" id="IPR035965">
    <property type="entry name" value="PAS-like_dom_sf"/>
</dbReference>
<keyword evidence="1 3" id="KW-0807">Transducer</keyword>
<dbReference type="SMART" id="SM00283">
    <property type="entry name" value="MA"/>
    <property type="match status" value="1"/>
</dbReference>
<evidence type="ECO:0000256" key="2">
    <source>
        <dbReference type="ARBA" id="ARBA00029447"/>
    </source>
</evidence>
<dbReference type="Gene3D" id="3.30.450.20">
    <property type="entry name" value="PAS domain"/>
    <property type="match status" value="1"/>
</dbReference>
<evidence type="ECO:0000259" key="7">
    <source>
        <dbReference type="PROSITE" id="PS50885"/>
    </source>
</evidence>
<name>K9GR22_9PROT</name>
<feature type="transmembrane region" description="Helical" evidence="4">
    <location>
        <begin position="305"/>
        <end position="327"/>
    </location>
</feature>
<dbReference type="Pfam" id="PF00015">
    <property type="entry name" value="MCPsignal"/>
    <property type="match status" value="1"/>
</dbReference>
<evidence type="ECO:0000259" key="6">
    <source>
        <dbReference type="PROSITE" id="PS50111"/>
    </source>
</evidence>
<comment type="caution">
    <text evidence="8">The sequence shown here is derived from an EMBL/GenBank/DDBJ whole genome shotgun (WGS) entry which is preliminary data.</text>
</comment>
<evidence type="ECO:0000256" key="3">
    <source>
        <dbReference type="PROSITE-ProRule" id="PRU00284"/>
    </source>
</evidence>
<dbReference type="SUPFAM" id="SSF58104">
    <property type="entry name" value="Methyl-accepting chemotaxis protein (MCP) signaling domain"/>
    <property type="match status" value="1"/>
</dbReference>
<dbReference type="eggNOG" id="COG0840">
    <property type="taxonomic scope" value="Bacteria"/>
</dbReference>
<dbReference type="SMART" id="SM00304">
    <property type="entry name" value="HAMP"/>
    <property type="match status" value="1"/>
</dbReference>
<dbReference type="PANTHER" id="PTHR32089">
    <property type="entry name" value="METHYL-ACCEPTING CHEMOTAXIS PROTEIN MCPB"/>
    <property type="match status" value="1"/>
</dbReference>
<sequence length="769" mass="79727">MQLKTKMLATLIAFAVGSAAMVGGANYVIQKNAAIDQGLDEGHRLGEYVAQTLAVVGTIPEQVETIVGRHMVAEAHIAARLIAAMKDGGESDDAIRSALADLTERTAVSEFWVSDENGVASLNSVPVTFTFDRDPASQSAEFYKLIEGTADDVVQEAAVRDLDGEVYKYVGVPGVDQPRIVQVGLAADVLTRMQAALGYERFAKELVDAGAAETITIVDGTLSTRAVAGTGAGAEDAGAGAPYTGPMADAARTALDGGGGTARHDAAAERITVVTPVADADGRVTAAAILTLDATNITAALERSLSTSGILAAVLAVVGLGLAWLLSRQIFRPLRPMVGTLNALAAGDTAVAVPGRDRKDEIGTMARSVEELRSAVVKAFRLNQMVEEQPARVMMCDPKDLRITYANKAARDLLAKMENELGCSADDVIGRQVTSFHKRPEFVEKILKDPANLPYSGKFTMGKVVIENTVIPIHDANGDYVGPMLNWQDVTAYVQMADDFEKTVRAVASGVSGAAEELKTLAGGLVDSAEDVGARSTAVASASEQAGVNVQTVASASEQLSASIAEISRSVGEATRITGEAVDQVEAARKTVGGLNDAADRIGQVVSLITDIASQTNLLALNATIEAARAGEAGKGFAVVANEVKSLAGQTSRATEDISRQIEAVQQATRDAVTAMDGIGGVIEQVSEIASTVAAAVEEQGAATAEISRNVQEAAAGTADVSQTIGAVAERATDSSRAARTVLESSRALAGQADTLSGEVESFLTAMRA</sequence>
<dbReference type="AlphaFoldDB" id="K9GR22"/>
<dbReference type="SUPFAM" id="SSF55785">
    <property type="entry name" value="PYP-like sensor domain (PAS domain)"/>
    <property type="match status" value="1"/>
</dbReference>
<dbReference type="PROSITE" id="PS50885">
    <property type="entry name" value="HAMP"/>
    <property type="match status" value="1"/>
</dbReference>
<evidence type="ECO:0000256" key="1">
    <source>
        <dbReference type="ARBA" id="ARBA00023224"/>
    </source>
</evidence>
<keyword evidence="4" id="KW-0812">Transmembrane</keyword>
<proteinExistence type="inferred from homology"/>
<protein>
    <submittedName>
        <fullName evidence="8">Methyl-accepting chemotaxis protein</fullName>
    </submittedName>
</protein>
<dbReference type="CDD" id="cd00130">
    <property type="entry name" value="PAS"/>
    <property type="match status" value="1"/>
</dbReference>
<dbReference type="PROSITE" id="PS50111">
    <property type="entry name" value="CHEMOTAXIS_TRANSDUC_2"/>
    <property type="match status" value="1"/>
</dbReference>
<feature type="domain" description="Methyl-accepting transducer" evidence="6">
    <location>
        <begin position="514"/>
        <end position="740"/>
    </location>
</feature>
<feature type="domain" description="HAMP" evidence="7">
    <location>
        <begin position="328"/>
        <end position="381"/>
    </location>
</feature>
<reference evidence="8 9" key="1">
    <citation type="journal article" date="2013" name="Genome Announc.">
        <title>Draft Genome Sequence of an Alphaproteobacterium, Caenispirillum salinarum AK4(T), Isolated from a Solar Saltern.</title>
        <authorList>
            <person name="Khatri I."/>
            <person name="Singh A."/>
            <person name="Korpole S."/>
            <person name="Pinnaka A.K."/>
            <person name="Subramanian S."/>
        </authorList>
    </citation>
    <scope>NUCLEOTIDE SEQUENCE [LARGE SCALE GENOMIC DNA]</scope>
    <source>
        <strain evidence="8 9">AK4</strain>
    </source>
</reference>
<evidence type="ECO:0000313" key="9">
    <source>
        <dbReference type="Proteomes" id="UP000009881"/>
    </source>
</evidence>
<dbReference type="GO" id="GO:0007165">
    <property type="term" value="P:signal transduction"/>
    <property type="evidence" value="ECO:0007669"/>
    <property type="project" value="UniProtKB-KW"/>
</dbReference>
<feature type="signal peptide" evidence="5">
    <location>
        <begin position="1"/>
        <end position="20"/>
    </location>
</feature>
<keyword evidence="4" id="KW-0472">Membrane</keyword>
<dbReference type="Pfam" id="PF00672">
    <property type="entry name" value="HAMP"/>
    <property type="match status" value="1"/>
</dbReference>
<dbReference type="InterPro" id="IPR003660">
    <property type="entry name" value="HAMP_dom"/>
</dbReference>
<dbReference type="OrthoDB" id="8320983at2"/>
<evidence type="ECO:0000256" key="5">
    <source>
        <dbReference type="SAM" id="SignalP"/>
    </source>
</evidence>
<dbReference type="Gene3D" id="1.10.287.950">
    <property type="entry name" value="Methyl-accepting chemotaxis protein"/>
    <property type="match status" value="1"/>
</dbReference>
<dbReference type="Gene3D" id="6.10.340.10">
    <property type="match status" value="1"/>
</dbReference>
<dbReference type="Proteomes" id="UP000009881">
    <property type="component" value="Unassembled WGS sequence"/>
</dbReference>
<evidence type="ECO:0000256" key="4">
    <source>
        <dbReference type="SAM" id="Phobius"/>
    </source>
</evidence>
<dbReference type="InterPro" id="IPR000014">
    <property type="entry name" value="PAS"/>
</dbReference>
<dbReference type="PANTHER" id="PTHR32089:SF112">
    <property type="entry name" value="LYSOZYME-LIKE PROTEIN-RELATED"/>
    <property type="match status" value="1"/>
</dbReference>
<dbReference type="RefSeq" id="WP_009541665.1">
    <property type="nucleotide sequence ID" value="NZ_ANHY01000016.1"/>
</dbReference>
<organism evidence="8 9">
    <name type="scientific">Caenispirillum salinarum AK4</name>
    <dbReference type="NCBI Taxonomy" id="1238182"/>
    <lineage>
        <taxon>Bacteria</taxon>
        <taxon>Pseudomonadati</taxon>
        <taxon>Pseudomonadota</taxon>
        <taxon>Alphaproteobacteria</taxon>
        <taxon>Rhodospirillales</taxon>
        <taxon>Novispirillaceae</taxon>
        <taxon>Caenispirillum</taxon>
    </lineage>
</organism>
<feature type="chain" id="PRO_5003931029" evidence="5">
    <location>
        <begin position="21"/>
        <end position="769"/>
    </location>
</feature>
<keyword evidence="9" id="KW-1185">Reference proteome</keyword>
<dbReference type="InterPro" id="IPR004089">
    <property type="entry name" value="MCPsignal_dom"/>
</dbReference>